<dbReference type="OrthoDB" id="421327at2759"/>
<keyword evidence="3" id="KW-0809">Transit peptide</keyword>
<protein>
    <submittedName>
        <fullName evidence="9">Mitochondrial small ribosomal subunit Rsm22-domain-containing protein</fullName>
    </submittedName>
</protein>
<keyword evidence="4" id="KW-0408">Iron</keyword>
<dbReference type="PANTHER" id="PTHR13184">
    <property type="entry name" value="37S RIBOSOMAL PROTEIN S22"/>
    <property type="match status" value="1"/>
</dbReference>
<evidence type="ECO:0000256" key="6">
    <source>
        <dbReference type="ARBA" id="ARBA00023128"/>
    </source>
</evidence>
<keyword evidence="2" id="KW-0479">Metal-binding</keyword>
<dbReference type="RefSeq" id="XP_021880330.1">
    <property type="nucleotide sequence ID" value="XM_022027889.1"/>
</dbReference>
<evidence type="ECO:0000256" key="5">
    <source>
        <dbReference type="ARBA" id="ARBA00023014"/>
    </source>
</evidence>
<dbReference type="GeneID" id="33569732"/>
<dbReference type="InterPro" id="IPR015324">
    <property type="entry name" value="Ribosomal_Rsm22-like"/>
</dbReference>
<organism evidence="9 10">
    <name type="scientific">Lobosporangium transversale</name>
    <dbReference type="NCBI Taxonomy" id="64571"/>
    <lineage>
        <taxon>Eukaryota</taxon>
        <taxon>Fungi</taxon>
        <taxon>Fungi incertae sedis</taxon>
        <taxon>Mucoromycota</taxon>
        <taxon>Mortierellomycotina</taxon>
        <taxon>Mortierellomycetes</taxon>
        <taxon>Mortierellales</taxon>
        <taxon>Mortierellaceae</taxon>
        <taxon>Lobosporangium</taxon>
    </lineage>
</organism>
<evidence type="ECO:0000313" key="9">
    <source>
        <dbReference type="EMBL" id="ORZ12981.1"/>
    </source>
</evidence>
<feature type="region of interest" description="Disordered" evidence="8">
    <location>
        <begin position="46"/>
        <end position="76"/>
    </location>
</feature>
<accession>A0A1Y2GJR3</accession>
<evidence type="ECO:0000256" key="2">
    <source>
        <dbReference type="ARBA" id="ARBA00022723"/>
    </source>
</evidence>
<dbReference type="InterPro" id="IPR029063">
    <property type="entry name" value="SAM-dependent_MTases_sf"/>
</dbReference>
<evidence type="ECO:0000256" key="3">
    <source>
        <dbReference type="ARBA" id="ARBA00022946"/>
    </source>
</evidence>
<keyword evidence="5" id="KW-0411">Iron-sulfur</keyword>
<dbReference type="Gene3D" id="3.40.50.150">
    <property type="entry name" value="Vaccinia Virus protein VP39"/>
    <property type="match status" value="1"/>
</dbReference>
<dbReference type="GO" id="GO:0046872">
    <property type="term" value="F:metal ion binding"/>
    <property type="evidence" value="ECO:0007669"/>
    <property type="project" value="UniProtKB-KW"/>
</dbReference>
<dbReference type="SUPFAM" id="SSF53335">
    <property type="entry name" value="S-adenosyl-L-methionine-dependent methyltransferases"/>
    <property type="match status" value="1"/>
</dbReference>
<gene>
    <name evidence="9" type="ORF">BCR41DRAFT_387346</name>
</gene>
<dbReference type="GO" id="GO:0051536">
    <property type="term" value="F:iron-sulfur cluster binding"/>
    <property type="evidence" value="ECO:0007669"/>
    <property type="project" value="UniProtKB-KW"/>
</dbReference>
<sequence length="739" mass="81788">MATRHLTRKTAVHVDSLTCRLGALSFAPQAGRRCYARARSKIPRISTSAISSDSSPSRSKPPSGASHSQSSKASNTSVEATAAELLKSFDSQAAQNIHLPFISNLKVPQVQQIESVQEYDPNMVIFLDKHGKATMIPHDDRVTGQTREEYEVSSISEASVTESMQAHQRGSKEMEYGRKRIGQVEMPIDIQDAIRAVLGDYDRSLIRTDALRLYGSLRSTGTLEGNDLVETQTKRMKSGSASIRRKDDKLVPAHILEYGHRESTAYIAAVAPTTYSAIVNVLEEVRRRLPALDPKSVLDFGTGPGTAIWAANDVWKTSIEYTGIDVSLDMLETGEKILAAMSANGKPIPNVAFKSFASHGSQAQKHDVVISAFALSELTTTALRRSTLEHLWDSTNDILILIDRGTPSGFKILAEAREQILGLDLDRLKPKPTYDTYGNLIPPEEPQRPEAGYVVAPCPHDKLCPMYASLSHDSQWCHFSQKVQRPDFLRKTKHTKENYEDSKYTYVVLRKGTRPVYMPPAQTLIPSDPPSIQSSDSHNTSDAPINETVKSSGGIDQKVAETNAGKKKKVKKQPPPPPVSYDNAEDMQAASHSWPRIVIPPLKRDGHVVMDTCAASGFLERIIIPKSQGKIPYRDARKAMWGDLFPHEPKNRPVRKDIVENVSDGQDSGSGAKPEDDIEGKKLKQRRGPLNTGGPGMLERMKHKEKKQSRQKVTLEADGSASSRKNRRRNEEDDIILEL</sequence>
<dbReference type="InParanoid" id="A0A1Y2GJR3"/>
<keyword evidence="10" id="KW-1185">Reference proteome</keyword>
<dbReference type="GO" id="GO:0003735">
    <property type="term" value="F:structural constituent of ribosome"/>
    <property type="evidence" value="ECO:0007669"/>
    <property type="project" value="TreeGrafter"/>
</dbReference>
<dbReference type="STRING" id="64571.A0A1Y2GJR3"/>
<reference evidence="9 10" key="1">
    <citation type="submission" date="2016-07" db="EMBL/GenBank/DDBJ databases">
        <title>Pervasive Adenine N6-methylation of Active Genes in Fungi.</title>
        <authorList>
            <consortium name="DOE Joint Genome Institute"/>
            <person name="Mondo S.J."/>
            <person name="Dannebaum R.O."/>
            <person name="Kuo R.C."/>
            <person name="Labutti K."/>
            <person name="Haridas S."/>
            <person name="Kuo A."/>
            <person name="Salamov A."/>
            <person name="Ahrendt S.R."/>
            <person name="Lipzen A."/>
            <person name="Sullivan W."/>
            <person name="Andreopoulos W.B."/>
            <person name="Clum A."/>
            <person name="Lindquist E."/>
            <person name="Daum C."/>
            <person name="Ramamoorthy G.K."/>
            <person name="Gryganskyi A."/>
            <person name="Culley D."/>
            <person name="Magnuson J.K."/>
            <person name="James T.Y."/>
            <person name="O'Malley M.A."/>
            <person name="Stajich J.E."/>
            <person name="Spatafora J.W."/>
            <person name="Visel A."/>
            <person name="Grigoriev I.V."/>
        </authorList>
    </citation>
    <scope>NUCLEOTIDE SEQUENCE [LARGE SCALE GENOMIC DNA]</scope>
    <source>
        <strain evidence="9 10">NRRL 3116</strain>
    </source>
</reference>
<keyword evidence="6" id="KW-0496">Mitochondrion</keyword>
<comment type="function">
    <text evidence="7">Mitochondrial ribosome (mitoribosome) assembly factor. Binds at the interface of the head and body domains of the mitochondrial small ribosomal subunit (mt-SSU), occluding the mRNA channel and preventing compaction of the head domain towards the body. Probable inactive methyltransferase: retains the characteristic folding and ability to bind S-adenosyl-L-methionine, but it probably lost its methyltransferase activity.</text>
</comment>
<dbReference type="EMBL" id="MCFF01000024">
    <property type="protein sequence ID" value="ORZ12981.1"/>
    <property type="molecule type" value="Genomic_DNA"/>
</dbReference>
<dbReference type="Pfam" id="PF09243">
    <property type="entry name" value="Rsm22"/>
    <property type="match status" value="2"/>
</dbReference>
<dbReference type="Proteomes" id="UP000193648">
    <property type="component" value="Unassembled WGS sequence"/>
</dbReference>
<dbReference type="GO" id="GO:0008168">
    <property type="term" value="F:methyltransferase activity"/>
    <property type="evidence" value="ECO:0007669"/>
    <property type="project" value="InterPro"/>
</dbReference>
<name>A0A1Y2GJR3_9FUNG</name>
<comment type="subcellular location">
    <subcellularLocation>
        <location evidence="1">Mitochondrion</location>
    </subcellularLocation>
</comment>
<dbReference type="InterPro" id="IPR052571">
    <property type="entry name" value="Mt_RNA_Methyltransferase"/>
</dbReference>
<evidence type="ECO:0000256" key="1">
    <source>
        <dbReference type="ARBA" id="ARBA00004173"/>
    </source>
</evidence>
<proteinExistence type="predicted"/>
<evidence type="ECO:0000313" key="10">
    <source>
        <dbReference type="Proteomes" id="UP000193648"/>
    </source>
</evidence>
<dbReference type="GO" id="GO:0006412">
    <property type="term" value="P:translation"/>
    <property type="evidence" value="ECO:0007669"/>
    <property type="project" value="InterPro"/>
</dbReference>
<feature type="compositionally biased region" description="Basic residues" evidence="8">
    <location>
        <begin position="701"/>
        <end position="710"/>
    </location>
</feature>
<feature type="compositionally biased region" description="Basic and acidic residues" evidence="8">
    <location>
        <begin position="673"/>
        <end position="682"/>
    </location>
</feature>
<evidence type="ECO:0000256" key="8">
    <source>
        <dbReference type="SAM" id="MobiDB-lite"/>
    </source>
</evidence>
<feature type="region of interest" description="Disordered" evidence="8">
    <location>
        <begin position="661"/>
        <end position="739"/>
    </location>
</feature>
<evidence type="ECO:0000256" key="4">
    <source>
        <dbReference type="ARBA" id="ARBA00023004"/>
    </source>
</evidence>
<dbReference type="AlphaFoldDB" id="A0A1Y2GJR3"/>
<feature type="compositionally biased region" description="Polar residues" evidence="8">
    <location>
        <begin position="538"/>
        <end position="551"/>
    </location>
</feature>
<feature type="region of interest" description="Disordered" evidence="8">
    <location>
        <begin position="518"/>
        <end position="588"/>
    </location>
</feature>
<comment type="caution">
    <text evidence="9">The sequence shown here is derived from an EMBL/GenBank/DDBJ whole genome shotgun (WGS) entry which is preliminary data.</text>
</comment>
<dbReference type="PANTHER" id="PTHR13184:SF5">
    <property type="entry name" value="METHYLTRANSFERASE-LIKE PROTEIN 17, MITOCHONDRIAL"/>
    <property type="match status" value="1"/>
</dbReference>
<dbReference type="GO" id="GO:0005763">
    <property type="term" value="C:mitochondrial small ribosomal subunit"/>
    <property type="evidence" value="ECO:0007669"/>
    <property type="project" value="TreeGrafter"/>
</dbReference>
<evidence type="ECO:0000256" key="7">
    <source>
        <dbReference type="ARBA" id="ARBA00045681"/>
    </source>
</evidence>